<keyword evidence="8" id="KW-0121">Carboxypeptidase</keyword>
<dbReference type="InterPro" id="IPR007484">
    <property type="entry name" value="Peptidase_M28"/>
</dbReference>
<evidence type="ECO:0000256" key="14">
    <source>
        <dbReference type="ARBA" id="ARBA00022833"/>
    </source>
</evidence>
<feature type="domain" description="Peptidase M28" evidence="22">
    <location>
        <begin position="68"/>
        <end position="118"/>
    </location>
</feature>
<evidence type="ECO:0000256" key="20">
    <source>
        <dbReference type="ARBA" id="ARBA00025833"/>
    </source>
</evidence>
<dbReference type="GO" id="GO:0005794">
    <property type="term" value="C:Golgi apparatus"/>
    <property type="evidence" value="ECO:0007669"/>
    <property type="project" value="UniProtKB-SubCell"/>
</dbReference>
<evidence type="ECO:0000256" key="7">
    <source>
        <dbReference type="ARBA" id="ARBA00022525"/>
    </source>
</evidence>
<evidence type="ECO:0000256" key="11">
    <source>
        <dbReference type="ARBA" id="ARBA00022729"/>
    </source>
</evidence>
<keyword evidence="16" id="KW-0482">Metalloprotease</keyword>
<evidence type="ECO:0000256" key="17">
    <source>
        <dbReference type="ARBA" id="ARBA00023145"/>
    </source>
</evidence>
<keyword evidence="9" id="KW-0645">Protease</keyword>
<keyword evidence="13" id="KW-0256">Endoplasmic reticulum</keyword>
<name>A0A8J2P9S4_9HEXA</name>
<dbReference type="GO" id="GO:0005764">
    <property type="term" value="C:lysosome"/>
    <property type="evidence" value="ECO:0007669"/>
    <property type="project" value="UniProtKB-SubCell"/>
</dbReference>
<protein>
    <recommendedName>
        <fullName evidence="6">Carboxypeptidase Q</fullName>
    </recommendedName>
    <alternativeName>
        <fullName evidence="21">Plasma glutamate carboxypeptidase</fullName>
    </alternativeName>
</protein>
<keyword evidence="12" id="KW-0378">Hydrolase</keyword>
<evidence type="ECO:0000313" key="23">
    <source>
        <dbReference type="EMBL" id="CAG7786477.1"/>
    </source>
</evidence>
<comment type="subunit">
    <text evidence="20">Homodimer. The monomeric form is inactive while the homodimer is active.</text>
</comment>
<dbReference type="Pfam" id="PF04389">
    <property type="entry name" value="Peptidase_M28"/>
    <property type="match status" value="1"/>
</dbReference>
<dbReference type="GO" id="GO:0005615">
    <property type="term" value="C:extracellular space"/>
    <property type="evidence" value="ECO:0007669"/>
    <property type="project" value="TreeGrafter"/>
</dbReference>
<feature type="non-terminal residue" evidence="23">
    <location>
        <position position="1"/>
    </location>
</feature>
<keyword evidence="19" id="KW-0458">Lysosome</keyword>
<evidence type="ECO:0000256" key="13">
    <source>
        <dbReference type="ARBA" id="ARBA00022824"/>
    </source>
</evidence>
<evidence type="ECO:0000256" key="6">
    <source>
        <dbReference type="ARBA" id="ARBA00014116"/>
    </source>
</evidence>
<evidence type="ECO:0000256" key="19">
    <source>
        <dbReference type="ARBA" id="ARBA00023228"/>
    </source>
</evidence>
<evidence type="ECO:0000256" key="12">
    <source>
        <dbReference type="ARBA" id="ARBA00022801"/>
    </source>
</evidence>
<keyword evidence="17" id="KW-0865">Zymogen</keyword>
<dbReference type="EMBL" id="CAJVCH010318977">
    <property type="protein sequence ID" value="CAG7786477.1"/>
    <property type="molecule type" value="Genomic_DNA"/>
</dbReference>
<dbReference type="InterPro" id="IPR039866">
    <property type="entry name" value="CPQ"/>
</dbReference>
<dbReference type="GO" id="GO:0004180">
    <property type="term" value="F:carboxypeptidase activity"/>
    <property type="evidence" value="ECO:0007669"/>
    <property type="project" value="UniProtKB-KW"/>
</dbReference>
<dbReference type="Proteomes" id="UP000708208">
    <property type="component" value="Unassembled WGS sequence"/>
</dbReference>
<evidence type="ECO:0000256" key="16">
    <source>
        <dbReference type="ARBA" id="ARBA00023049"/>
    </source>
</evidence>
<evidence type="ECO:0000256" key="1">
    <source>
        <dbReference type="ARBA" id="ARBA00004240"/>
    </source>
</evidence>
<keyword evidence="10" id="KW-0479">Metal-binding</keyword>
<evidence type="ECO:0000256" key="3">
    <source>
        <dbReference type="ARBA" id="ARBA00004555"/>
    </source>
</evidence>
<evidence type="ECO:0000256" key="5">
    <source>
        <dbReference type="ARBA" id="ARBA00010918"/>
    </source>
</evidence>
<evidence type="ECO:0000313" key="24">
    <source>
        <dbReference type="Proteomes" id="UP000708208"/>
    </source>
</evidence>
<dbReference type="GO" id="GO:0043171">
    <property type="term" value="P:peptide catabolic process"/>
    <property type="evidence" value="ECO:0007669"/>
    <property type="project" value="TreeGrafter"/>
</dbReference>
<dbReference type="GO" id="GO:0070573">
    <property type="term" value="F:metallodipeptidase activity"/>
    <property type="evidence" value="ECO:0007669"/>
    <property type="project" value="InterPro"/>
</dbReference>
<organism evidence="23 24">
    <name type="scientific">Allacma fusca</name>
    <dbReference type="NCBI Taxonomy" id="39272"/>
    <lineage>
        <taxon>Eukaryota</taxon>
        <taxon>Metazoa</taxon>
        <taxon>Ecdysozoa</taxon>
        <taxon>Arthropoda</taxon>
        <taxon>Hexapoda</taxon>
        <taxon>Collembola</taxon>
        <taxon>Symphypleona</taxon>
        <taxon>Sminthuridae</taxon>
        <taxon>Allacma</taxon>
    </lineage>
</organism>
<sequence length="149" mass="16519">DNIVRLATEGAFKGKTFHDVAEYVDTFGHRITGSESLEKSIDYIEEILRQNGATNIQSEEVGVADWRRRTLRLAFWTAEEYGYWGSAQYIKNHANEFGNLSAVLEADYSCLASTGLVYYGVPGLACILEEVINLVGLMATGFRSPANLT</sequence>
<evidence type="ECO:0000256" key="9">
    <source>
        <dbReference type="ARBA" id="ARBA00022670"/>
    </source>
</evidence>
<keyword evidence="24" id="KW-1185">Reference proteome</keyword>
<evidence type="ECO:0000256" key="10">
    <source>
        <dbReference type="ARBA" id="ARBA00022723"/>
    </source>
</evidence>
<dbReference type="GO" id="GO:0006508">
    <property type="term" value="P:proteolysis"/>
    <property type="evidence" value="ECO:0007669"/>
    <property type="project" value="UniProtKB-KW"/>
</dbReference>
<keyword evidence="18" id="KW-0325">Glycoprotein</keyword>
<dbReference type="GO" id="GO:0005783">
    <property type="term" value="C:endoplasmic reticulum"/>
    <property type="evidence" value="ECO:0007669"/>
    <property type="project" value="UniProtKB-SubCell"/>
</dbReference>
<keyword evidence="14" id="KW-0862">Zinc</keyword>
<evidence type="ECO:0000256" key="18">
    <source>
        <dbReference type="ARBA" id="ARBA00023180"/>
    </source>
</evidence>
<accession>A0A8J2P9S4</accession>
<evidence type="ECO:0000256" key="21">
    <source>
        <dbReference type="ARBA" id="ARBA00033328"/>
    </source>
</evidence>
<evidence type="ECO:0000256" key="4">
    <source>
        <dbReference type="ARBA" id="ARBA00004613"/>
    </source>
</evidence>
<reference evidence="23" key="1">
    <citation type="submission" date="2021-06" db="EMBL/GenBank/DDBJ databases">
        <authorList>
            <person name="Hodson N. C."/>
            <person name="Mongue J. A."/>
            <person name="Jaron S. K."/>
        </authorList>
    </citation>
    <scope>NUCLEOTIDE SEQUENCE</scope>
</reference>
<comment type="caution">
    <text evidence="23">The sequence shown here is derived from an EMBL/GenBank/DDBJ whole genome shotgun (WGS) entry which is preliminary data.</text>
</comment>
<comment type="subcellular location">
    <subcellularLocation>
        <location evidence="1">Endoplasmic reticulum</location>
    </subcellularLocation>
    <subcellularLocation>
        <location evidence="3">Golgi apparatus</location>
    </subcellularLocation>
    <subcellularLocation>
        <location evidence="2">Lysosome</location>
    </subcellularLocation>
    <subcellularLocation>
        <location evidence="4">Secreted</location>
    </subcellularLocation>
</comment>
<comment type="similarity">
    <text evidence="5">Belongs to the peptidase M28 family.</text>
</comment>
<dbReference type="PANTHER" id="PTHR12053:SF3">
    <property type="entry name" value="CARBOXYPEPTIDASE Q"/>
    <property type="match status" value="1"/>
</dbReference>
<keyword evidence="7" id="KW-0964">Secreted</keyword>
<evidence type="ECO:0000256" key="8">
    <source>
        <dbReference type="ARBA" id="ARBA00022645"/>
    </source>
</evidence>
<proteinExistence type="inferred from homology"/>
<keyword evidence="11" id="KW-0732">Signal</keyword>
<evidence type="ECO:0000259" key="22">
    <source>
        <dbReference type="Pfam" id="PF04389"/>
    </source>
</evidence>
<dbReference type="PANTHER" id="PTHR12053">
    <property type="entry name" value="PROTEASE FAMILY M28 PLASMA GLUTAMATE CARBOXYPEPTIDASE-RELATED"/>
    <property type="match status" value="1"/>
</dbReference>
<evidence type="ECO:0000256" key="2">
    <source>
        <dbReference type="ARBA" id="ARBA00004371"/>
    </source>
</evidence>
<evidence type="ECO:0000256" key="15">
    <source>
        <dbReference type="ARBA" id="ARBA00023034"/>
    </source>
</evidence>
<gene>
    <name evidence="23" type="ORF">AFUS01_LOCUS25044</name>
</gene>
<dbReference type="GO" id="GO:0046872">
    <property type="term" value="F:metal ion binding"/>
    <property type="evidence" value="ECO:0007669"/>
    <property type="project" value="UniProtKB-KW"/>
</dbReference>
<keyword evidence="15" id="KW-0333">Golgi apparatus</keyword>
<dbReference type="AlphaFoldDB" id="A0A8J2P9S4"/>
<dbReference type="OrthoDB" id="5841748at2759"/>